<reference evidence="2 3" key="1">
    <citation type="journal article" date="2004" name="Science">
        <title>The genome of the diatom Thalassiosira pseudonana: ecology, evolution, and metabolism.</title>
        <authorList>
            <person name="Armbrust E.V."/>
            <person name="Berges J.A."/>
            <person name="Bowler C."/>
            <person name="Green B.R."/>
            <person name="Martinez D."/>
            <person name="Putnam N.H."/>
            <person name="Zhou S."/>
            <person name="Allen A.E."/>
            <person name="Apt K.E."/>
            <person name="Bechner M."/>
            <person name="Brzezinski M.A."/>
            <person name="Chaal B.K."/>
            <person name="Chiovitti A."/>
            <person name="Davis A.K."/>
            <person name="Demarest M.S."/>
            <person name="Detter J.C."/>
            <person name="Glavina T."/>
            <person name="Goodstein D."/>
            <person name="Hadi M.Z."/>
            <person name="Hellsten U."/>
            <person name="Hildebrand M."/>
            <person name="Jenkins B.D."/>
            <person name="Jurka J."/>
            <person name="Kapitonov V.V."/>
            <person name="Kroger N."/>
            <person name="Lau W.W."/>
            <person name="Lane T.W."/>
            <person name="Larimer F.W."/>
            <person name="Lippmeier J.C."/>
            <person name="Lucas S."/>
            <person name="Medina M."/>
            <person name="Montsant A."/>
            <person name="Obornik M."/>
            <person name="Parker M.S."/>
            <person name="Palenik B."/>
            <person name="Pazour G.J."/>
            <person name="Richardson P.M."/>
            <person name="Rynearson T.A."/>
            <person name="Saito M.A."/>
            <person name="Schwartz D.C."/>
            <person name="Thamatrakoln K."/>
            <person name="Valentin K."/>
            <person name="Vardi A."/>
            <person name="Wilkerson F.P."/>
            <person name="Rokhsar D.S."/>
        </authorList>
    </citation>
    <scope>NUCLEOTIDE SEQUENCE [LARGE SCALE GENOMIC DNA]</scope>
    <source>
        <strain evidence="2 3">CCMP1335</strain>
    </source>
</reference>
<dbReference type="PaxDb" id="35128-Thaps3951"/>
<proteinExistence type="predicted"/>
<dbReference type="AlphaFoldDB" id="B8BWF4"/>
<feature type="region of interest" description="Disordered" evidence="1">
    <location>
        <begin position="55"/>
        <end position="80"/>
    </location>
</feature>
<dbReference type="Proteomes" id="UP000001449">
    <property type="component" value="Chromosome 3"/>
</dbReference>
<evidence type="ECO:0000256" key="1">
    <source>
        <dbReference type="SAM" id="MobiDB-lite"/>
    </source>
</evidence>
<feature type="compositionally biased region" description="Polar residues" evidence="1">
    <location>
        <begin position="55"/>
        <end position="69"/>
    </location>
</feature>
<evidence type="ECO:0000313" key="3">
    <source>
        <dbReference type="Proteomes" id="UP000001449"/>
    </source>
</evidence>
<dbReference type="InParanoid" id="B8BWF4"/>
<sequence>MVTDKSVTSTPPTGAAASSTSTTLTSFATCSIQTMRLSILCVLLSGLILPTDAFSPQSSGGSISCTGTLQRQQRRPRTPIPLYSQQTTTAIDQDEAYTKAFQIIDKCAASGESSDELYNSVRYIDKNAFKLYADEGAKQQLWNRCHGSWKLQLATGPPKPREDPTFKSVPIFAYAMIDEQHFGNGVGFNRDNIILSLLGDHYFNAKRRQMGIGISDMFLFSNKITQFVPTFMADGMGLGRTQEELGKRMPAFTMIGASTKSMIARGGSGGIAIWTRLEKDIRPAAYGMEKVNGD</sequence>
<protein>
    <recommendedName>
        <fullName evidence="4">Plastid lipid-associated protein/fibrillin conserved domain-containing protein</fullName>
    </recommendedName>
</protein>
<dbReference type="OMA" id="PIFAYAM"/>
<dbReference type="eggNOG" id="ENOG502T3PR">
    <property type="taxonomic scope" value="Eukaryota"/>
</dbReference>
<evidence type="ECO:0008006" key="4">
    <source>
        <dbReference type="Google" id="ProtNLM"/>
    </source>
</evidence>
<dbReference type="GeneID" id="7443803"/>
<name>B8BWF4_THAPS</name>
<dbReference type="KEGG" id="tps:THAPSDRAFT_3951"/>
<dbReference type="HOGENOM" id="CLU_948298_0_0_1"/>
<evidence type="ECO:0000313" key="2">
    <source>
        <dbReference type="EMBL" id="EED94023.1"/>
    </source>
</evidence>
<reference evidence="2 3" key="2">
    <citation type="journal article" date="2008" name="Nature">
        <title>The Phaeodactylum genome reveals the evolutionary history of diatom genomes.</title>
        <authorList>
            <person name="Bowler C."/>
            <person name="Allen A.E."/>
            <person name="Badger J.H."/>
            <person name="Grimwood J."/>
            <person name="Jabbari K."/>
            <person name="Kuo A."/>
            <person name="Maheswari U."/>
            <person name="Martens C."/>
            <person name="Maumus F."/>
            <person name="Otillar R.P."/>
            <person name="Rayko E."/>
            <person name="Salamov A."/>
            <person name="Vandepoele K."/>
            <person name="Beszteri B."/>
            <person name="Gruber A."/>
            <person name="Heijde M."/>
            <person name="Katinka M."/>
            <person name="Mock T."/>
            <person name="Valentin K."/>
            <person name="Verret F."/>
            <person name="Berges J.A."/>
            <person name="Brownlee C."/>
            <person name="Cadoret J.P."/>
            <person name="Chiovitti A."/>
            <person name="Choi C.J."/>
            <person name="Coesel S."/>
            <person name="De Martino A."/>
            <person name="Detter J.C."/>
            <person name="Durkin C."/>
            <person name="Falciatore A."/>
            <person name="Fournet J."/>
            <person name="Haruta M."/>
            <person name="Huysman M.J."/>
            <person name="Jenkins B.D."/>
            <person name="Jiroutova K."/>
            <person name="Jorgensen R.E."/>
            <person name="Joubert Y."/>
            <person name="Kaplan A."/>
            <person name="Kroger N."/>
            <person name="Kroth P.G."/>
            <person name="La Roche J."/>
            <person name="Lindquist E."/>
            <person name="Lommer M."/>
            <person name="Martin-Jezequel V."/>
            <person name="Lopez P.J."/>
            <person name="Lucas S."/>
            <person name="Mangogna M."/>
            <person name="McGinnis K."/>
            <person name="Medlin L.K."/>
            <person name="Montsant A."/>
            <person name="Oudot-Le Secq M.P."/>
            <person name="Napoli C."/>
            <person name="Obornik M."/>
            <person name="Parker M.S."/>
            <person name="Petit J.L."/>
            <person name="Porcel B.M."/>
            <person name="Poulsen N."/>
            <person name="Robison M."/>
            <person name="Rychlewski L."/>
            <person name="Rynearson T.A."/>
            <person name="Schmutz J."/>
            <person name="Shapiro H."/>
            <person name="Siaut M."/>
            <person name="Stanley M."/>
            <person name="Sussman M.R."/>
            <person name="Taylor A.R."/>
            <person name="Vardi A."/>
            <person name="von Dassow P."/>
            <person name="Vyverman W."/>
            <person name="Willis A."/>
            <person name="Wyrwicz L.S."/>
            <person name="Rokhsar D.S."/>
            <person name="Weissenbach J."/>
            <person name="Armbrust E.V."/>
            <person name="Green B.R."/>
            <person name="Van de Peer Y."/>
            <person name="Grigoriev I.V."/>
        </authorList>
    </citation>
    <scope>NUCLEOTIDE SEQUENCE [LARGE SCALE GENOMIC DNA]</scope>
    <source>
        <strain evidence="2 3">CCMP1335</strain>
    </source>
</reference>
<keyword evidence="3" id="KW-1185">Reference proteome</keyword>
<dbReference type="EMBL" id="CM000640">
    <property type="protein sequence ID" value="EED94023.1"/>
    <property type="molecule type" value="Genomic_DNA"/>
</dbReference>
<organism evidence="2 3">
    <name type="scientific">Thalassiosira pseudonana</name>
    <name type="common">Marine diatom</name>
    <name type="synonym">Cyclotella nana</name>
    <dbReference type="NCBI Taxonomy" id="35128"/>
    <lineage>
        <taxon>Eukaryota</taxon>
        <taxon>Sar</taxon>
        <taxon>Stramenopiles</taxon>
        <taxon>Ochrophyta</taxon>
        <taxon>Bacillariophyta</taxon>
        <taxon>Coscinodiscophyceae</taxon>
        <taxon>Thalassiosirophycidae</taxon>
        <taxon>Thalassiosirales</taxon>
        <taxon>Thalassiosiraceae</taxon>
        <taxon>Thalassiosira</taxon>
    </lineage>
</organism>
<accession>B8BWF4</accession>
<dbReference type="RefSeq" id="XP_002288587.1">
    <property type="nucleotide sequence ID" value="XM_002288551.1"/>
</dbReference>
<gene>
    <name evidence="2" type="ORF">THAPSDRAFT_3951</name>
</gene>